<dbReference type="OrthoDB" id="8955051at2"/>
<dbReference type="SUPFAM" id="SSF53383">
    <property type="entry name" value="PLP-dependent transferases"/>
    <property type="match status" value="1"/>
</dbReference>
<dbReference type="RefSeq" id="WP_065525640.1">
    <property type="nucleotide sequence ID" value="NZ_CP016543.2"/>
</dbReference>
<dbReference type="EMBL" id="CP016543">
    <property type="protein sequence ID" value="ANU22535.1"/>
    <property type="molecule type" value="Genomic_DNA"/>
</dbReference>
<gene>
    <name evidence="1" type="ORF">BCM40_03830</name>
</gene>
<organism evidence="1 2">
    <name type="scientific">Planococcus donghaensis</name>
    <dbReference type="NCBI Taxonomy" id="414778"/>
    <lineage>
        <taxon>Bacteria</taxon>
        <taxon>Bacillati</taxon>
        <taxon>Bacillota</taxon>
        <taxon>Bacilli</taxon>
        <taxon>Bacillales</taxon>
        <taxon>Caryophanaceae</taxon>
        <taxon>Planococcus</taxon>
    </lineage>
</organism>
<evidence type="ECO:0000313" key="2">
    <source>
        <dbReference type="Proteomes" id="UP000092495"/>
    </source>
</evidence>
<proteinExistence type="predicted"/>
<protein>
    <recommendedName>
        <fullName evidence="3">DegT/DnrJ/EryC1/StrS aminotransferase family protein</fullName>
    </recommendedName>
</protein>
<evidence type="ECO:0000313" key="1">
    <source>
        <dbReference type="EMBL" id="ANU22535.1"/>
    </source>
</evidence>
<dbReference type="STRING" id="414778.BCM40_03830"/>
<dbReference type="Proteomes" id="UP000092495">
    <property type="component" value="Chromosome"/>
</dbReference>
<accession>A0A1C7EFS0</accession>
<reference evidence="1" key="1">
    <citation type="submission" date="2016-10" db="EMBL/GenBank/DDBJ databases">
        <authorList>
            <person name="See-Too W.S."/>
        </authorList>
    </citation>
    <scope>NUCLEOTIDE SEQUENCE</scope>
    <source>
        <strain evidence="1">DSM 22276</strain>
    </source>
</reference>
<name>A0A1C7EFS0_9BACL</name>
<dbReference type="KEGG" id="pdg:BCM40_03830"/>
<keyword evidence="2" id="KW-1185">Reference proteome</keyword>
<dbReference type="InterPro" id="IPR015424">
    <property type="entry name" value="PyrdxlP-dep_Trfase"/>
</dbReference>
<evidence type="ECO:0008006" key="3">
    <source>
        <dbReference type="Google" id="ProtNLM"/>
    </source>
</evidence>
<sequence>MKEIGGYFGLEDLIRNEFYSDLLALNSGSNALLYLLKARQIKKLHIPYYLCDCISILLDKQGFEYDYYYVDAQFQPIFDKQLAEGEYLYVVNLYGQITEEKTRALKERYSQLILDHSQAFFQKPIEGVDTIYSCRKFFGVPDGAYLATDAVLSEELEQDISKERMTHVLGRAEGKASDYYADFIAINDGLAVAPLRTMSKLTSNLMGAVDYERARQLRNENYAYLNEQLASENPLLLTLPDGAFAYPLLVEDGPAIRKSLVQDKIYIPLLWPNVLADCPEDSIEYQYAANILPLPCDQRYTIEDMQYLIKMLKSQLVYKE</sequence>
<dbReference type="AlphaFoldDB" id="A0A1C7EFS0"/>